<feature type="chain" id="PRO_5046531218" evidence="6">
    <location>
        <begin position="19"/>
        <end position="434"/>
    </location>
</feature>
<dbReference type="RefSeq" id="XP_052744588.1">
    <property type="nucleotide sequence ID" value="XM_052888628.1"/>
</dbReference>
<sequence length="434" mass="47066">MREFSSLLVCWLLAHAAAEPDNGFGSFFSKGFKSVAQPVGSFVAAAGNNTVGAAKSFGDGLETVGRPIGERVSSAGEAGKVAAETVGQGLQKEIQTIKHPIDTTIFYGISSQCKNVQKILGVSYEQISDKEPDFEDLKLVFKTELFTTTMSIGNAAAALRVARSYDEDSHLVVFCHGFTDDPSQTSFTSVSQAYFDGGQMSMIALDASPYISWFYLRSTTLVRFIGERLGALLHALVKEGQSPSKIHIVGHSLGAHIAGYTGKHFTELSGSKLGRITGLDPAGPCFSRLQPALRLNRTDADYVDIVHTDAGAYGISEQVGHKDYYPNRGTRQPDCLLQTCSHSRAWELYSESVLRPRAFPAVRCKDWDAFANGDCDFDNISYMGYASEPGPDDEEEGKYFLQTNTTNPFGLGQAGIKYKNMDGIIQNAADFVSG</sequence>
<evidence type="ECO:0000313" key="8">
    <source>
        <dbReference type="Proteomes" id="UP001652582"/>
    </source>
</evidence>
<name>A0ABM3LZW1_BICAN</name>
<accession>A0ABM3LZW1</accession>
<keyword evidence="3" id="KW-0964">Secreted</keyword>
<evidence type="ECO:0000256" key="5">
    <source>
        <dbReference type="RuleBase" id="RU004262"/>
    </source>
</evidence>
<keyword evidence="8" id="KW-1185">Reference proteome</keyword>
<reference evidence="9" key="2">
    <citation type="submission" date="2025-08" db="UniProtKB">
        <authorList>
            <consortium name="RefSeq"/>
        </authorList>
    </citation>
    <scope>IDENTIFICATION</scope>
</reference>
<dbReference type="Gene3D" id="3.40.50.1820">
    <property type="entry name" value="alpha/beta hydrolase"/>
    <property type="match status" value="1"/>
</dbReference>
<feature type="signal peptide" evidence="6">
    <location>
        <begin position="1"/>
        <end position="18"/>
    </location>
</feature>
<evidence type="ECO:0000256" key="3">
    <source>
        <dbReference type="ARBA" id="ARBA00022525"/>
    </source>
</evidence>
<dbReference type="Proteomes" id="UP001652582">
    <property type="component" value="Chromosome 2"/>
</dbReference>
<protein>
    <submittedName>
        <fullName evidence="9">Inactive pancreatic lipase-related protein 1</fullName>
    </submittedName>
</protein>
<gene>
    <name evidence="9" type="primary">LOC112058409</name>
</gene>
<keyword evidence="4 6" id="KW-0732">Signal</keyword>
<evidence type="ECO:0000256" key="2">
    <source>
        <dbReference type="ARBA" id="ARBA00010701"/>
    </source>
</evidence>
<organism evidence="8 9">
    <name type="scientific">Bicyclus anynana</name>
    <name type="common">Squinting bush brown butterfly</name>
    <dbReference type="NCBI Taxonomy" id="110368"/>
    <lineage>
        <taxon>Eukaryota</taxon>
        <taxon>Metazoa</taxon>
        <taxon>Ecdysozoa</taxon>
        <taxon>Arthropoda</taxon>
        <taxon>Hexapoda</taxon>
        <taxon>Insecta</taxon>
        <taxon>Pterygota</taxon>
        <taxon>Neoptera</taxon>
        <taxon>Endopterygota</taxon>
        <taxon>Lepidoptera</taxon>
        <taxon>Glossata</taxon>
        <taxon>Ditrysia</taxon>
        <taxon>Papilionoidea</taxon>
        <taxon>Nymphalidae</taxon>
        <taxon>Satyrinae</taxon>
        <taxon>Satyrini</taxon>
        <taxon>Mycalesina</taxon>
        <taxon>Bicyclus</taxon>
    </lineage>
</organism>
<dbReference type="PANTHER" id="PTHR11610:SF149">
    <property type="entry name" value="FI01450P-RELATED"/>
    <property type="match status" value="1"/>
</dbReference>
<dbReference type="PANTHER" id="PTHR11610">
    <property type="entry name" value="LIPASE"/>
    <property type="match status" value="1"/>
</dbReference>
<dbReference type="InterPro" id="IPR033906">
    <property type="entry name" value="Lipase_N"/>
</dbReference>
<dbReference type="CDD" id="cd00707">
    <property type="entry name" value="Pancreat_lipase_like"/>
    <property type="match status" value="1"/>
</dbReference>
<dbReference type="InterPro" id="IPR013818">
    <property type="entry name" value="Lipase"/>
</dbReference>
<dbReference type="InterPro" id="IPR029058">
    <property type="entry name" value="AB_hydrolase_fold"/>
</dbReference>
<dbReference type="GeneID" id="112058409"/>
<comment type="subcellular location">
    <subcellularLocation>
        <location evidence="1">Secreted</location>
    </subcellularLocation>
</comment>
<comment type="similarity">
    <text evidence="2 5">Belongs to the AB hydrolase superfamily. Lipase family.</text>
</comment>
<reference evidence="8" key="1">
    <citation type="submission" date="2025-05" db="UniProtKB">
        <authorList>
            <consortium name="RefSeq"/>
        </authorList>
    </citation>
    <scope>NUCLEOTIDE SEQUENCE [LARGE SCALE GENOMIC DNA]</scope>
</reference>
<evidence type="ECO:0000259" key="7">
    <source>
        <dbReference type="Pfam" id="PF00151"/>
    </source>
</evidence>
<proteinExistence type="inferred from homology"/>
<evidence type="ECO:0000256" key="4">
    <source>
        <dbReference type="ARBA" id="ARBA00022729"/>
    </source>
</evidence>
<evidence type="ECO:0000256" key="6">
    <source>
        <dbReference type="SAM" id="SignalP"/>
    </source>
</evidence>
<evidence type="ECO:0000256" key="1">
    <source>
        <dbReference type="ARBA" id="ARBA00004613"/>
    </source>
</evidence>
<feature type="domain" description="Lipase" evidence="7">
    <location>
        <begin position="130"/>
        <end position="409"/>
    </location>
</feature>
<dbReference type="SUPFAM" id="SSF53474">
    <property type="entry name" value="alpha/beta-Hydrolases"/>
    <property type="match status" value="1"/>
</dbReference>
<dbReference type="Pfam" id="PF00151">
    <property type="entry name" value="Lipase"/>
    <property type="match status" value="1"/>
</dbReference>
<dbReference type="InterPro" id="IPR000734">
    <property type="entry name" value="TAG_lipase"/>
</dbReference>
<evidence type="ECO:0000313" key="9">
    <source>
        <dbReference type="RefSeq" id="XP_052744588.1"/>
    </source>
</evidence>